<evidence type="ECO:0000256" key="1">
    <source>
        <dbReference type="ARBA" id="ARBA00022737"/>
    </source>
</evidence>
<dbReference type="FunFam" id="1.25.40.10:FF:000073">
    <property type="entry name" value="Pentatricopeptide repeat-containing protein chloroplastic"/>
    <property type="match status" value="1"/>
</dbReference>
<dbReference type="Pfam" id="PF20431">
    <property type="entry name" value="E_motif"/>
    <property type="match status" value="1"/>
</dbReference>
<protein>
    <recommendedName>
        <fullName evidence="3">DYW domain-containing protein</fullName>
    </recommendedName>
</protein>
<evidence type="ECO:0000256" key="2">
    <source>
        <dbReference type="PROSITE-ProRule" id="PRU00708"/>
    </source>
</evidence>
<organism evidence="4 5">
    <name type="scientific">Protea cynaroides</name>
    <dbReference type="NCBI Taxonomy" id="273540"/>
    <lineage>
        <taxon>Eukaryota</taxon>
        <taxon>Viridiplantae</taxon>
        <taxon>Streptophyta</taxon>
        <taxon>Embryophyta</taxon>
        <taxon>Tracheophyta</taxon>
        <taxon>Spermatophyta</taxon>
        <taxon>Magnoliopsida</taxon>
        <taxon>Proteales</taxon>
        <taxon>Proteaceae</taxon>
        <taxon>Protea</taxon>
    </lineage>
</organism>
<feature type="repeat" description="PPR" evidence="2">
    <location>
        <begin position="151"/>
        <end position="185"/>
    </location>
</feature>
<dbReference type="InterPro" id="IPR046849">
    <property type="entry name" value="E2_motif"/>
</dbReference>
<proteinExistence type="predicted"/>
<dbReference type="InterPro" id="IPR032867">
    <property type="entry name" value="DYW_dom"/>
</dbReference>
<dbReference type="Pfam" id="PF13041">
    <property type="entry name" value="PPR_2"/>
    <property type="match status" value="2"/>
</dbReference>
<dbReference type="InterPro" id="IPR046960">
    <property type="entry name" value="PPR_At4g14850-like_plant"/>
</dbReference>
<sequence length="762" mass="85229">MASLPLPHWNSPKVIPRDKVQIVNTANFDQIPSWVSLNRSSSSRESTSERGPVENLHLVSLSKQGNLRESHKFLMEMDVAGLSASYHSYECLLDTCGKMKSLSDGKLIHEHLLRTIPKPPTFLVNCLLKMYCDCGSVAVAQKLFDEMPRKDSISWGVMVSAYAQKRMFSHVVRLFSEMHSTGNSVNQSVYLGLIRSLSVPSCLETGKQMHSYMIKNGLTIDFLIDTALLNMYVKCGCLESSKLIFDRMLEKNAVTWTGLMMGYAQADKQEETLALFARMIGENIELDEFVFSVVLKACSKLEDLGTGRQIHGYIVKLGMDSGVSVGTPLVNFYAKCGSLEEARQAFNRISDPSDASWSALISGWLQVGKFEEALEVFKYLKDNGMVMNAFMYTSIFQACSALASLTSGTQVHGDAIKRGLVSGLYGESALVSMYSRSGRLDYARRAFDLIDEPDTVAWTTIVAGCAYHGAASESLRLFQMMQSRGIKPNAVTFISVFTACSHSGLVSEARLYLDLMSSEYGVEPTIDHYDCMVEIYSRAGHLEEAFDLIKTMPFEPDAMSWKSLLGGCWTHRNVKFGEIAAENLLRLDPNDTAGYILMFNLYSSSGKWEEAAHVRKLMADRGLKKDVGCSWISVNGKVHRFIVGDRHHPQSEEIYLKLQELNRLVNKYESTQQIDCDDALPGLLKERQEQLLEHSERLAIAFGLISTPSTVPILVFKNLRACNDCHDFAKLLSNITGREIIVRDSSRFHHLKSGDCSCNDYW</sequence>
<dbReference type="PANTHER" id="PTHR47926:SF378">
    <property type="entry name" value="PENTATRICOPEPTIDE REPEAT (PPR) SUPERFAMILY PROTEIN"/>
    <property type="match status" value="1"/>
</dbReference>
<dbReference type="Proteomes" id="UP001141806">
    <property type="component" value="Unassembled WGS sequence"/>
</dbReference>
<dbReference type="InterPro" id="IPR046848">
    <property type="entry name" value="E_motif"/>
</dbReference>
<accession>A0A9Q0JUX7</accession>
<dbReference type="Pfam" id="PF01535">
    <property type="entry name" value="PPR"/>
    <property type="match status" value="5"/>
</dbReference>
<dbReference type="GO" id="GO:0008270">
    <property type="term" value="F:zinc ion binding"/>
    <property type="evidence" value="ECO:0007669"/>
    <property type="project" value="InterPro"/>
</dbReference>
<gene>
    <name evidence="4" type="ORF">NE237_029558</name>
</gene>
<feature type="repeat" description="PPR" evidence="2">
    <location>
        <begin position="454"/>
        <end position="488"/>
    </location>
</feature>
<dbReference type="FunFam" id="1.25.40.10:FF:000309">
    <property type="entry name" value="Pentatricopeptide repeat-containing protein, chloroplastic"/>
    <property type="match status" value="1"/>
</dbReference>
<dbReference type="Pfam" id="PF20430">
    <property type="entry name" value="Eplus_motif"/>
    <property type="match status" value="1"/>
</dbReference>
<dbReference type="FunFam" id="1.25.40.10:FF:000031">
    <property type="entry name" value="Pentatricopeptide repeat-containing protein mitochondrial"/>
    <property type="match status" value="1"/>
</dbReference>
<dbReference type="Gene3D" id="1.25.40.10">
    <property type="entry name" value="Tetratricopeptide repeat domain"/>
    <property type="match status" value="4"/>
</dbReference>
<dbReference type="FunFam" id="1.25.40.10:FF:000366">
    <property type="entry name" value="Pentatricopeptide (PPR) repeat-containing protein"/>
    <property type="match status" value="1"/>
</dbReference>
<comment type="caution">
    <text evidence="4">The sequence shown here is derived from an EMBL/GenBank/DDBJ whole genome shotgun (WGS) entry which is preliminary data.</text>
</comment>
<feature type="repeat" description="PPR" evidence="2">
    <location>
        <begin position="591"/>
        <end position="625"/>
    </location>
</feature>
<feature type="domain" description="DYW" evidence="3">
    <location>
        <begin position="685"/>
        <end position="762"/>
    </location>
</feature>
<keyword evidence="5" id="KW-1185">Reference proteome</keyword>
<dbReference type="InterPro" id="IPR002885">
    <property type="entry name" value="PPR_rpt"/>
</dbReference>
<dbReference type="GO" id="GO:0009451">
    <property type="term" value="P:RNA modification"/>
    <property type="evidence" value="ECO:0007669"/>
    <property type="project" value="InterPro"/>
</dbReference>
<name>A0A9Q0JUX7_9MAGN</name>
<dbReference type="OrthoDB" id="742311at2759"/>
<dbReference type="AlphaFoldDB" id="A0A9Q0JUX7"/>
<dbReference type="InterPro" id="IPR011990">
    <property type="entry name" value="TPR-like_helical_dom_sf"/>
</dbReference>
<dbReference type="PANTHER" id="PTHR47926">
    <property type="entry name" value="PENTATRICOPEPTIDE REPEAT-CONTAINING PROTEIN"/>
    <property type="match status" value="1"/>
</dbReference>
<dbReference type="GO" id="GO:0003723">
    <property type="term" value="F:RNA binding"/>
    <property type="evidence" value="ECO:0007669"/>
    <property type="project" value="InterPro"/>
</dbReference>
<reference evidence="4" key="1">
    <citation type="journal article" date="2023" name="Plant J.">
        <title>The genome of the king protea, Protea cynaroides.</title>
        <authorList>
            <person name="Chang J."/>
            <person name="Duong T.A."/>
            <person name="Schoeman C."/>
            <person name="Ma X."/>
            <person name="Roodt D."/>
            <person name="Barker N."/>
            <person name="Li Z."/>
            <person name="Van de Peer Y."/>
            <person name="Mizrachi E."/>
        </authorList>
    </citation>
    <scope>NUCLEOTIDE SEQUENCE</scope>
    <source>
        <tissue evidence="4">Young leaves</tissue>
    </source>
</reference>
<dbReference type="EMBL" id="JAMYWD010000012">
    <property type="protein sequence ID" value="KAJ4952726.1"/>
    <property type="molecule type" value="Genomic_DNA"/>
</dbReference>
<evidence type="ECO:0000313" key="4">
    <source>
        <dbReference type="EMBL" id="KAJ4952726.1"/>
    </source>
</evidence>
<evidence type="ECO:0000313" key="5">
    <source>
        <dbReference type="Proteomes" id="UP001141806"/>
    </source>
</evidence>
<keyword evidence="1" id="KW-0677">Repeat</keyword>
<evidence type="ECO:0000259" key="3">
    <source>
        <dbReference type="Pfam" id="PF14432"/>
    </source>
</evidence>
<dbReference type="NCBIfam" id="TIGR00756">
    <property type="entry name" value="PPR"/>
    <property type="match status" value="3"/>
</dbReference>
<feature type="repeat" description="PPR" evidence="2">
    <location>
        <begin position="252"/>
        <end position="286"/>
    </location>
</feature>
<feature type="repeat" description="PPR" evidence="2">
    <location>
        <begin position="353"/>
        <end position="387"/>
    </location>
</feature>
<dbReference type="PROSITE" id="PS51375">
    <property type="entry name" value="PPR"/>
    <property type="match status" value="5"/>
</dbReference>
<dbReference type="Pfam" id="PF14432">
    <property type="entry name" value="DYW_deaminase"/>
    <property type="match status" value="1"/>
</dbReference>